<evidence type="ECO:0000256" key="1">
    <source>
        <dbReference type="SAM" id="MobiDB-lite"/>
    </source>
</evidence>
<comment type="caution">
    <text evidence="3">The sequence shown here is derived from an EMBL/GenBank/DDBJ whole genome shotgun (WGS) entry which is preliminary data.</text>
</comment>
<dbReference type="EMBL" id="CAJVCH010569906">
    <property type="protein sequence ID" value="CAG7833504.1"/>
    <property type="molecule type" value="Genomic_DNA"/>
</dbReference>
<keyword evidence="4" id="KW-1185">Reference proteome</keyword>
<dbReference type="Proteomes" id="UP000708208">
    <property type="component" value="Unassembled WGS sequence"/>
</dbReference>
<feature type="compositionally biased region" description="Low complexity" evidence="1">
    <location>
        <begin position="61"/>
        <end position="75"/>
    </location>
</feature>
<evidence type="ECO:0000313" key="3">
    <source>
        <dbReference type="EMBL" id="CAG7833504.1"/>
    </source>
</evidence>
<proteinExistence type="predicted"/>
<protein>
    <submittedName>
        <fullName evidence="3">Uncharacterized protein</fullName>
    </submittedName>
</protein>
<evidence type="ECO:0000313" key="4">
    <source>
        <dbReference type="Proteomes" id="UP000708208"/>
    </source>
</evidence>
<evidence type="ECO:0000256" key="2">
    <source>
        <dbReference type="SAM" id="SignalP"/>
    </source>
</evidence>
<feature type="compositionally biased region" description="Polar residues" evidence="1">
    <location>
        <begin position="76"/>
        <end position="106"/>
    </location>
</feature>
<feature type="region of interest" description="Disordered" evidence="1">
    <location>
        <begin position="51"/>
        <end position="135"/>
    </location>
</feature>
<reference evidence="3" key="1">
    <citation type="submission" date="2021-06" db="EMBL/GenBank/DDBJ databases">
        <authorList>
            <person name="Hodson N. C."/>
            <person name="Mongue J. A."/>
            <person name="Jaron S. K."/>
        </authorList>
    </citation>
    <scope>NUCLEOTIDE SEQUENCE</scope>
</reference>
<name>A0A8J2PUK8_9HEXA</name>
<organism evidence="3 4">
    <name type="scientific">Allacma fusca</name>
    <dbReference type="NCBI Taxonomy" id="39272"/>
    <lineage>
        <taxon>Eukaryota</taxon>
        <taxon>Metazoa</taxon>
        <taxon>Ecdysozoa</taxon>
        <taxon>Arthropoda</taxon>
        <taxon>Hexapoda</taxon>
        <taxon>Collembola</taxon>
        <taxon>Symphypleona</taxon>
        <taxon>Sminthuridae</taxon>
        <taxon>Allacma</taxon>
    </lineage>
</organism>
<feature type="compositionally biased region" description="Low complexity" evidence="1">
    <location>
        <begin position="114"/>
        <end position="126"/>
    </location>
</feature>
<keyword evidence="2" id="KW-0732">Signal</keyword>
<accession>A0A8J2PUK8</accession>
<feature type="signal peptide" evidence="2">
    <location>
        <begin position="1"/>
        <end position="19"/>
    </location>
</feature>
<feature type="chain" id="PRO_5035315839" evidence="2">
    <location>
        <begin position="20"/>
        <end position="207"/>
    </location>
</feature>
<gene>
    <name evidence="3" type="ORF">AFUS01_LOCUS43117</name>
</gene>
<sequence>MNMSAILLIGLITVASAIASPHHSDEDDRYTPLIRLLKQLRRRDRYQNYYNDDSQAAISNSPNTATSSAPITSTSDVQTTEFLGQRPQSQSYNTKNYNSGSFSSPDQIRKILGQSQQASSQSTSQSLGDIGNLDNLPSYKPIPSYPVTAVPPQRIEQINRGVSTILNGVGQGSLDQILRGSFMFTRNENVRSVANTVLDSIFGRRTN</sequence>
<dbReference type="AlphaFoldDB" id="A0A8J2PUK8"/>
<dbReference type="OrthoDB" id="10607953at2759"/>